<dbReference type="InterPro" id="IPR012337">
    <property type="entry name" value="RNaseH-like_sf"/>
</dbReference>
<evidence type="ECO:0000256" key="1">
    <source>
        <dbReference type="SAM" id="MobiDB-lite"/>
    </source>
</evidence>
<dbReference type="SUPFAM" id="SSF53098">
    <property type="entry name" value="Ribonuclease H-like"/>
    <property type="match status" value="1"/>
</dbReference>
<dbReference type="InterPro" id="IPR008906">
    <property type="entry name" value="HATC_C_dom"/>
</dbReference>
<dbReference type="Pfam" id="PF05699">
    <property type="entry name" value="Dimer_Tnp_hAT"/>
    <property type="match status" value="1"/>
</dbReference>
<sequence length="174" mass="19812">MSQQKISQQTEDRSKKKSIWSYIHRRGSSSSSSSSSSSQQYDILPTTTNLPQSSELNQHLKLDSDIDCEEENFKVLERWQKRQGKFSVLSQLARDILIIPVSTVSSESAFSTNGRILDDRKTSLNPEIVEIRNPRNHCYLESVNDETISFRAVMRDVLGFSERMVLLGILSLAK</sequence>
<dbReference type="GO" id="GO:0046983">
    <property type="term" value="F:protein dimerization activity"/>
    <property type="evidence" value="ECO:0007669"/>
    <property type="project" value="InterPro"/>
</dbReference>
<comment type="caution">
    <text evidence="3">The sequence shown here is derived from an EMBL/GenBank/DDBJ whole genome shotgun (WGS) entry which is preliminary data.</text>
</comment>
<dbReference type="AlphaFoldDB" id="A0A2P5BBR3"/>
<dbReference type="OrthoDB" id="8916572at2759"/>
<accession>A0A2P5BBR3</accession>
<feature type="region of interest" description="Disordered" evidence="1">
    <location>
        <begin position="24"/>
        <end position="52"/>
    </location>
</feature>
<reference evidence="4" key="1">
    <citation type="submission" date="2016-06" db="EMBL/GenBank/DDBJ databases">
        <title>Parallel loss of symbiosis genes in relatives of nitrogen-fixing non-legume Parasponia.</title>
        <authorList>
            <person name="Van Velzen R."/>
            <person name="Holmer R."/>
            <person name="Bu F."/>
            <person name="Rutten L."/>
            <person name="Van Zeijl A."/>
            <person name="Liu W."/>
            <person name="Santuari L."/>
            <person name="Cao Q."/>
            <person name="Sharma T."/>
            <person name="Shen D."/>
            <person name="Roswanjaya Y."/>
            <person name="Wardhani T."/>
            <person name="Kalhor M.S."/>
            <person name="Jansen J."/>
            <person name="Van den Hoogen J."/>
            <person name="Gungor B."/>
            <person name="Hartog M."/>
            <person name="Hontelez J."/>
            <person name="Verver J."/>
            <person name="Yang W.-C."/>
            <person name="Schijlen E."/>
            <person name="Repin R."/>
            <person name="Schilthuizen M."/>
            <person name="Schranz E."/>
            <person name="Heidstra R."/>
            <person name="Miyata K."/>
            <person name="Fedorova E."/>
            <person name="Kohlen W."/>
            <person name="Bisseling T."/>
            <person name="Smit S."/>
            <person name="Geurts R."/>
        </authorList>
    </citation>
    <scope>NUCLEOTIDE SEQUENCE [LARGE SCALE GENOMIC DNA]</scope>
    <source>
        <strain evidence="4">cv. WU1-14</strain>
    </source>
</reference>
<proteinExistence type="predicted"/>
<evidence type="ECO:0000313" key="3">
    <source>
        <dbReference type="EMBL" id="PON46216.1"/>
    </source>
</evidence>
<dbReference type="EMBL" id="JXTB01000316">
    <property type="protein sequence ID" value="PON46216.1"/>
    <property type="molecule type" value="Genomic_DNA"/>
</dbReference>
<evidence type="ECO:0000313" key="4">
    <source>
        <dbReference type="Proteomes" id="UP000237105"/>
    </source>
</evidence>
<gene>
    <name evidence="3" type="ORF">PanWU01x14_253400</name>
</gene>
<name>A0A2P5BBR3_PARAD</name>
<feature type="domain" description="HAT C-terminal dimerisation" evidence="2">
    <location>
        <begin position="56"/>
        <end position="130"/>
    </location>
</feature>
<dbReference type="Proteomes" id="UP000237105">
    <property type="component" value="Unassembled WGS sequence"/>
</dbReference>
<dbReference type="STRING" id="3476.A0A2P5BBR3"/>
<feature type="compositionally biased region" description="Low complexity" evidence="1">
    <location>
        <begin position="28"/>
        <end position="38"/>
    </location>
</feature>
<dbReference type="PANTHER" id="PTHR23272">
    <property type="entry name" value="BED FINGER-RELATED"/>
    <property type="match status" value="1"/>
</dbReference>
<keyword evidence="4" id="KW-1185">Reference proteome</keyword>
<feature type="compositionally biased region" description="Polar residues" evidence="1">
    <location>
        <begin position="39"/>
        <end position="52"/>
    </location>
</feature>
<protein>
    <submittedName>
        <fullName evidence="3">HAT, C-terminal dimerization domain containing protein</fullName>
    </submittedName>
</protein>
<organism evidence="3 4">
    <name type="scientific">Parasponia andersonii</name>
    <name type="common">Sponia andersonii</name>
    <dbReference type="NCBI Taxonomy" id="3476"/>
    <lineage>
        <taxon>Eukaryota</taxon>
        <taxon>Viridiplantae</taxon>
        <taxon>Streptophyta</taxon>
        <taxon>Embryophyta</taxon>
        <taxon>Tracheophyta</taxon>
        <taxon>Spermatophyta</taxon>
        <taxon>Magnoliopsida</taxon>
        <taxon>eudicotyledons</taxon>
        <taxon>Gunneridae</taxon>
        <taxon>Pentapetalae</taxon>
        <taxon>rosids</taxon>
        <taxon>fabids</taxon>
        <taxon>Rosales</taxon>
        <taxon>Cannabaceae</taxon>
        <taxon>Parasponia</taxon>
    </lineage>
</organism>
<dbReference type="PANTHER" id="PTHR23272:SF193">
    <property type="entry name" value="OS07G0624100 PROTEIN"/>
    <property type="match status" value="1"/>
</dbReference>
<evidence type="ECO:0000259" key="2">
    <source>
        <dbReference type="Pfam" id="PF05699"/>
    </source>
</evidence>